<keyword evidence="6" id="KW-0963">Cytoplasm</keyword>
<dbReference type="HAMAP" id="MF_00361">
    <property type="entry name" value="NAD_kinase"/>
    <property type="match status" value="1"/>
</dbReference>
<feature type="binding site" evidence="6">
    <location>
        <position position="170"/>
    </location>
    <ligand>
        <name>NAD(+)</name>
        <dbReference type="ChEBI" id="CHEBI:57540"/>
    </ligand>
</feature>
<keyword evidence="1 6" id="KW-0808">Transferase</keyword>
<evidence type="ECO:0000313" key="8">
    <source>
        <dbReference type="Proteomes" id="UP001454489"/>
    </source>
</evidence>
<dbReference type="PANTHER" id="PTHR20275:SF0">
    <property type="entry name" value="NAD KINASE"/>
    <property type="match status" value="1"/>
</dbReference>
<evidence type="ECO:0000256" key="5">
    <source>
        <dbReference type="ARBA" id="ARBA00047925"/>
    </source>
</evidence>
<reference evidence="7 8" key="1">
    <citation type="submission" date="2024-03" db="EMBL/GenBank/DDBJ databases">
        <title>Human intestinal bacterial collection.</title>
        <authorList>
            <person name="Pauvert C."/>
            <person name="Hitch T.C.A."/>
            <person name="Clavel T."/>
        </authorList>
    </citation>
    <scope>NUCLEOTIDE SEQUENCE [LARGE SCALE GENOMIC DNA]</scope>
    <source>
        <strain evidence="7 8">CLA-AA-H185</strain>
    </source>
</reference>
<protein>
    <recommendedName>
        <fullName evidence="6">NAD kinase</fullName>
        <ecNumber evidence="6">2.7.1.23</ecNumber>
    </recommendedName>
    <alternativeName>
        <fullName evidence="6">ATP-dependent NAD kinase</fullName>
    </alternativeName>
</protein>
<feature type="active site" description="Proton acceptor" evidence="6">
    <location>
        <position position="66"/>
    </location>
</feature>
<comment type="cofactor">
    <cofactor evidence="6">
        <name>a divalent metal cation</name>
        <dbReference type="ChEBI" id="CHEBI:60240"/>
    </cofactor>
</comment>
<dbReference type="InterPro" id="IPR017437">
    <property type="entry name" value="ATP-NAD_kinase_PpnK-typ_C"/>
</dbReference>
<comment type="subcellular location">
    <subcellularLocation>
        <location evidence="6">Cytoplasm</location>
    </subcellularLocation>
</comment>
<proteinExistence type="inferred from homology"/>
<sequence>MKHFLTITNIQKDEKKSFTKEVKDYIEQKGGTCLCYYSSGNKERVEQIDPEQIPEGVECILVLGGDGTLIRAARDLYHWNIPMLGVNLGTLGYLCEVERSNIHAAIDEIMQEHYMIERRMMLEGYCVLDGKEQKSRAAFNDIIIHRGTNPSVKTLIIRVNGEYLNTYVGDGIIVATPSGSTAYNMSAGGPIVDPKAKLLLVTPINSHSLNAKSIVLSADDEIEIEISARNHETDDSAEVSFDGDYPSNLGFGDKIVIKKAEQATNILKLSKLSFLEILSKKMQTCI</sequence>
<feature type="binding site" evidence="6">
    <location>
        <begin position="181"/>
        <end position="186"/>
    </location>
    <ligand>
        <name>NAD(+)</name>
        <dbReference type="ChEBI" id="CHEBI:57540"/>
    </ligand>
</feature>
<evidence type="ECO:0000313" key="7">
    <source>
        <dbReference type="EMBL" id="MEQ2556602.1"/>
    </source>
</evidence>
<dbReference type="InterPro" id="IPR017438">
    <property type="entry name" value="ATP-NAD_kinase_N"/>
</dbReference>
<evidence type="ECO:0000256" key="6">
    <source>
        <dbReference type="HAMAP-Rule" id="MF_00361"/>
    </source>
</evidence>
<evidence type="ECO:0000256" key="1">
    <source>
        <dbReference type="ARBA" id="ARBA00022679"/>
    </source>
</evidence>
<feature type="binding site" evidence="6">
    <location>
        <begin position="140"/>
        <end position="141"/>
    </location>
    <ligand>
        <name>NAD(+)</name>
        <dbReference type="ChEBI" id="CHEBI:57540"/>
    </ligand>
</feature>
<accession>A0ABV1HA68</accession>
<comment type="caution">
    <text evidence="7">The sequence shown here is derived from an EMBL/GenBank/DDBJ whole genome shotgun (WGS) entry which is preliminary data.</text>
</comment>
<keyword evidence="6" id="KW-0547">Nucleotide-binding</keyword>
<dbReference type="EMBL" id="JBBMEX010000001">
    <property type="protein sequence ID" value="MEQ2556602.1"/>
    <property type="molecule type" value="Genomic_DNA"/>
</dbReference>
<name>A0ABV1HA68_9FIRM</name>
<dbReference type="GO" id="GO:0016301">
    <property type="term" value="F:kinase activity"/>
    <property type="evidence" value="ECO:0007669"/>
    <property type="project" value="UniProtKB-KW"/>
</dbReference>
<dbReference type="Gene3D" id="3.40.50.10330">
    <property type="entry name" value="Probable inorganic polyphosphate/atp-NAD kinase, domain 1"/>
    <property type="match status" value="1"/>
</dbReference>
<dbReference type="SUPFAM" id="SSF111331">
    <property type="entry name" value="NAD kinase/diacylglycerol kinase-like"/>
    <property type="match status" value="1"/>
</dbReference>
<dbReference type="Pfam" id="PF20143">
    <property type="entry name" value="NAD_kinase_C"/>
    <property type="match status" value="1"/>
</dbReference>
<keyword evidence="8" id="KW-1185">Reference proteome</keyword>
<dbReference type="PANTHER" id="PTHR20275">
    <property type="entry name" value="NAD KINASE"/>
    <property type="match status" value="1"/>
</dbReference>
<dbReference type="Gene3D" id="2.60.200.30">
    <property type="entry name" value="Probable inorganic polyphosphate/atp-NAD kinase, domain 2"/>
    <property type="match status" value="1"/>
</dbReference>
<keyword evidence="3 6" id="KW-0521">NADP</keyword>
<feature type="binding site" evidence="6">
    <location>
        <position position="71"/>
    </location>
    <ligand>
        <name>NAD(+)</name>
        <dbReference type="ChEBI" id="CHEBI:57540"/>
    </ligand>
</feature>
<comment type="catalytic activity">
    <reaction evidence="5 6">
        <text>NAD(+) + ATP = ADP + NADP(+) + H(+)</text>
        <dbReference type="Rhea" id="RHEA:18629"/>
        <dbReference type="ChEBI" id="CHEBI:15378"/>
        <dbReference type="ChEBI" id="CHEBI:30616"/>
        <dbReference type="ChEBI" id="CHEBI:57540"/>
        <dbReference type="ChEBI" id="CHEBI:58349"/>
        <dbReference type="ChEBI" id="CHEBI:456216"/>
        <dbReference type="EC" id="2.7.1.23"/>
    </reaction>
</comment>
<dbReference type="Pfam" id="PF01513">
    <property type="entry name" value="NAD_kinase"/>
    <property type="match status" value="1"/>
</dbReference>
<feature type="binding site" evidence="6">
    <location>
        <begin position="66"/>
        <end position="67"/>
    </location>
    <ligand>
        <name>NAD(+)</name>
        <dbReference type="ChEBI" id="CHEBI:57540"/>
    </ligand>
</feature>
<evidence type="ECO:0000256" key="4">
    <source>
        <dbReference type="ARBA" id="ARBA00023027"/>
    </source>
</evidence>
<organism evidence="7 8">
    <name type="scientific">Maccoyibacter intestinihominis</name>
    <dbReference type="NCBI Taxonomy" id="3133499"/>
    <lineage>
        <taxon>Bacteria</taxon>
        <taxon>Bacillati</taxon>
        <taxon>Bacillota</taxon>
        <taxon>Clostridia</taxon>
        <taxon>Lachnospirales</taxon>
        <taxon>Lachnospiraceae</taxon>
        <taxon>Maccoyibacter</taxon>
    </lineage>
</organism>
<gene>
    <name evidence="6" type="primary">nadK</name>
    <name evidence="7" type="ORF">WMO43_01730</name>
</gene>
<keyword evidence="4 6" id="KW-0520">NAD</keyword>
<dbReference type="InterPro" id="IPR002504">
    <property type="entry name" value="NADK"/>
</dbReference>
<dbReference type="RefSeq" id="WP_353529560.1">
    <property type="nucleotide sequence ID" value="NZ_JBBMEX010000001.1"/>
</dbReference>
<keyword evidence="6" id="KW-0067">ATP-binding</keyword>
<dbReference type="InterPro" id="IPR016064">
    <property type="entry name" value="NAD/diacylglycerol_kinase_sf"/>
</dbReference>
<dbReference type="EC" id="2.7.1.23" evidence="6"/>
<evidence type="ECO:0000256" key="2">
    <source>
        <dbReference type="ARBA" id="ARBA00022777"/>
    </source>
</evidence>
<keyword evidence="2 6" id="KW-0418">Kinase</keyword>
<comment type="caution">
    <text evidence="6">Lacks conserved residue(s) required for the propagation of feature annotation.</text>
</comment>
<comment type="similarity">
    <text evidence="6">Belongs to the NAD kinase family.</text>
</comment>
<evidence type="ECO:0000256" key="3">
    <source>
        <dbReference type="ARBA" id="ARBA00022857"/>
    </source>
</evidence>
<dbReference type="Proteomes" id="UP001454489">
    <property type="component" value="Unassembled WGS sequence"/>
</dbReference>
<comment type="function">
    <text evidence="6">Involved in the regulation of the intracellular balance of NAD and NADP, and is a key enzyme in the biosynthesis of NADP. Catalyzes specifically the phosphorylation on 2'-hydroxyl of the adenosine moiety of NAD to yield NADP.</text>
</comment>